<evidence type="ECO:0000313" key="4">
    <source>
        <dbReference type="Proteomes" id="UP000007161"/>
    </source>
</evidence>
<name>H2J3N5_MARPK</name>
<keyword evidence="4" id="KW-1185">Reference proteome</keyword>
<dbReference type="PANTHER" id="PTHR45138">
    <property type="entry name" value="REGULATORY COMPONENTS OF SENSORY TRANSDUCTION SYSTEM"/>
    <property type="match status" value="1"/>
</dbReference>
<dbReference type="InterPro" id="IPR029787">
    <property type="entry name" value="Nucleotide_cyclase"/>
</dbReference>
<dbReference type="EMBL" id="CP003257">
    <property type="protein sequence ID" value="AEX84679.1"/>
    <property type="molecule type" value="Genomic_DNA"/>
</dbReference>
<dbReference type="SUPFAM" id="SSF55073">
    <property type="entry name" value="Nucleotide cyclase"/>
    <property type="match status" value="1"/>
</dbReference>
<feature type="domain" description="GGDEF" evidence="2">
    <location>
        <begin position="101"/>
        <end position="226"/>
    </location>
</feature>
<dbReference type="CDD" id="cd01949">
    <property type="entry name" value="GGDEF"/>
    <property type="match status" value="1"/>
</dbReference>
<reference evidence="4" key="2">
    <citation type="submission" date="2012-01" db="EMBL/GenBank/DDBJ databases">
        <title>Complete sequence of chromosome of Marinitoga piezophila KA3.</title>
        <authorList>
            <person name="Lucas S."/>
            <person name="Han J."/>
            <person name="Lapidus A."/>
            <person name="Cheng J.-F."/>
            <person name="Goodwin L."/>
            <person name="Pitluck S."/>
            <person name="Peters L."/>
            <person name="Mikhailova N."/>
            <person name="Teshima H."/>
            <person name="Detter J.C."/>
            <person name="Han C."/>
            <person name="Tapia R."/>
            <person name="Land M."/>
            <person name="Hauser L."/>
            <person name="Kyrpides N."/>
            <person name="Ivanova N."/>
            <person name="Pagani I."/>
            <person name="Jebbar M."/>
            <person name="Vannier P."/>
            <person name="Oger P."/>
            <person name="Cario A."/>
            <person name="Bartlett D."/>
            <person name="Noll K.M."/>
            <person name="Woyke T."/>
        </authorList>
    </citation>
    <scope>NUCLEOTIDE SEQUENCE [LARGE SCALE GENOMIC DNA]</scope>
    <source>
        <strain evidence="4">DSM 14283 / JCM 11233 / KA3</strain>
    </source>
</reference>
<keyword evidence="1" id="KW-0175">Coiled coil</keyword>
<dbReference type="SMART" id="SM00267">
    <property type="entry name" value="GGDEF"/>
    <property type="match status" value="1"/>
</dbReference>
<dbReference type="InterPro" id="IPR043128">
    <property type="entry name" value="Rev_trsase/Diguanyl_cyclase"/>
</dbReference>
<gene>
    <name evidence="3" type="ordered locus">Marpi_0227</name>
</gene>
<dbReference type="RefSeq" id="WP_014295751.1">
    <property type="nucleotide sequence ID" value="NC_016751.1"/>
</dbReference>
<protein>
    <submittedName>
        <fullName evidence="3">Diguanylate cyclase (GGDEF) domain-containing protein</fullName>
    </submittedName>
</protein>
<dbReference type="KEGG" id="mpz:Marpi_0227"/>
<evidence type="ECO:0000256" key="1">
    <source>
        <dbReference type="SAM" id="Coils"/>
    </source>
</evidence>
<sequence>MEILNHAKQILKDEQITFEKLKEEYKYLIEKYEKLLKEVVKITNISDIQGNYLHKLKDELLISNKKLKNLSERDKLTNLYNRLKFDKVISQEIEYAKRYNRIFSLVLCDIDYFKNINDTYGHNFGDEVLVAFSKLLIQNLRKIDYVFRWGGDEFIILLPETNKFEAHKVAEKLKRKILQDKFLKKINLTASFGVEEYKKGLSIDEVIELADKALYKSKENGRNMIS</sequence>
<reference evidence="3 4" key="1">
    <citation type="journal article" date="2012" name="J. Bacteriol.">
        <title>Complete Genome Sequence of the Thermophilic, Piezophilic, Heterotrophic Bacterium Marinitoga piezophila KA3.</title>
        <authorList>
            <person name="Lucas S."/>
            <person name="Han J."/>
            <person name="Lapidus A."/>
            <person name="Cheng J.F."/>
            <person name="Goodwin L.A."/>
            <person name="Pitluck S."/>
            <person name="Peters L."/>
            <person name="Mikhailova N."/>
            <person name="Teshima H."/>
            <person name="Detter J.C."/>
            <person name="Han C."/>
            <person name="Tapia R."/>
            <person name="Land M."/>
            <person name="Hauser L."/>
            <person name="Kyrpides N.C."/>
            <person name="Ivanova N."/>
            <person name="Pagani I."/>
            <person name="Vannier P."/>
            <person name="Oger P."/>
            <person name="Bartlett D.H."/>
            <person name="Noll K.M."/>
            <person name="Woyke T."/>
            <person name="Jebbar M."/>
        </authorList>
    </citation>
    <scope>NUCLEOTIDE SEQUENCE [LARGE SCALE GENOMIC DNA]</scope>
    <source>
        <strain evidence="4">DSM 14283 / JCM 11233 / KA3</strain>
    </source>
</reference>
<dbReference type="eggNOG" id="COG3706">
    <property type="taxonomic scope" value="Bacteria"/>
</dbReference>
<dbReference type="InterPro" id="IPR000160">
    <property type="entry name" value="GGDEF_dom"/>
</dbReference>
<dbReference type="Gene3D" id="3.30.70.270">
    <property type="match status" value="1"/>
</dbReference>
<dbReference type="PROSITE" id="PS50887">
    <property type="entry name" value="GGDEF"/>
    <property type="match status" value="1"/>
</dbReference>
<feature type="coiled-coil region" evidence="1">
    <location>
        <begin position="4"/>
        <end position="73"/>
    </location>
</feature>
<dbReference type="PANTHER" id="PTHR45138:SF9">
    <property type="entry name" value="DIGUANYLATE CYCLASE DGCM-RELATED"/>
    <property type="match status" value="1"/>
</dbReference>
<dbReference type="STRING" id="443254.Marpi_0227"/>
<proteinExistence type="predicted"/>
<evidence type="ECO:0000259" key="2">
    <source>
        <dbReference type="PROSITE" id="PS50887"/>
    </source>
</evidence>
<dbReference type="OrthoDB" id="48290at2"/>
<dbReference type="InterPro" id="IPR050469">
    <property type="entry name" value="Diguanylate_Cyclase"/>
</dbReference>
<dbReference type="NCBIfam" id="TIGR00254">
    <property type="entry name" value="GGDEF"/>
    <property type="match status" value="1"/>
</dbReference>
<dbReference type="Proteomes" id="UP000007161">
    <property type="component" value="Chromosome"/>
</dbReference>
<dbReference type="GO" id="GO:0052621">
    <property type="term" value="F:diguanylate cyclase activity"/>
    <property type="evidence" value="ECO:0007669"/>
    <property type="project" value="TreeGrafter"/>
</dbReference>
<evidence type="ECO:0000313" key="3">
    <source>
        <dbReference type="EMBL" id="AEX84679.1"/>
    </source>
</evidence>
<dbReference type="FunFam" id="3.30.70.270:FF:000001">
    <property type="entry name" value="Diguanylate cyclase domain protein"/>
    <property type="match status" value="1"/>
</dbReference>
<organism evidence="3 4">
    <name type="scientific">Marinitoga piezophila (strain DSM 14283 / JCM 11233 / KA3)</name>
    <dbReference type="NCBI Taxonomy" id="443254"/>
    <lineage>
        <taxon>Bacteria</taxon>
        <taxon>Thermotogati</taxon>
        <taxon>Thermotogota</taxon>
        <taxon>Thermotogae</taxon>
        <taxon>Petrotogales</taxon>
        <taxon>Petrotogaceae</taxon>
        <taxon>Marinitoga</taxon>
    </lineage>
</organism>
<accession>H2J3N5</accession>
<dbReference type="Pfam" id="PF00990">
    <property type="entry name" value="GGDEF"/>
    <property type="match status" value="1"/>
</dbReference>
<dbReference type="HOGENOM" id="CLU_000445_11_16_0"/>
<dbReference type="AlphaFoldDB" id="H2J3N5"/>